<dbReference type="Proteomes" id="UP000018420">
    <property type="component" value="Unassembled WGS sequence"/>
</dbReference>
<organism evidence="2 3">
    <name type="scientific">Acinetobacter junii CIP 107470 = MTCC 11364</name>
    <dbReference type="NCBI Taxonomy" id="1217666"/>
    <lineage>
        <taxon>Bacteria</taxon>
        <taxon>Pseudomonadati</taxon>
        <taxon>Pseudomonadota</taxon>
        <taxon>Gammaproteobacteria</taxon>
        <taxon>Moraxellales</taxon>
        <taxon>Moraxellaceae</taxon>
        <taxon>Acinetobacter</taxon>
    </lineage>
</organism>
<dbReference type="Pfam" id="PF13018">
    <property type="entry name" value="ESPR"/>
    <property type="match status" value="1"/>
</dbReference>
<evidence type="ECO:0000259" key="1">
    <source>
        <dbReference type="Pfam" id="PF13018"/>
    </source>
</evidence>
<dbReference type="EMBL" id="ASYZ01000146">
    <property type="protein sequence ID" value="EPR82507.1"/>
    <property type="molecule type" value="Genomic_DNA"/>
</dbReference>
<name>S7WKX8_ACIJU</name>
<reference evidence="2 3" key="1">
    <citation type="submission" date="2013-05" db="EMBL/GenBank/DDBJ databases">
        <title>Genome assembly of Acinetobacter junii MTCC 11364.</title>
        <authorList>
            <person name="Khatri I."/>
            <person name="Singh N.K."/>
            <person name="Subramanian S."/>
            <person name="Mayilraj S."/>
        </authorList>
    </citation>
    <scope>NUCLEOTIDE SEQUENCE [LARGE SCALE GENOMIC DNA]</scope>
    <source>
        <strain evidence="2 3">MTCC 11364</strain>
    </source>
</reference>
<protein>
    <recommendedName>
        <fullName evidence="1">ESPR domain-containing protein</fullName>
    </recommendedName>
</protein>
<feature type="domain" description="ESPR" evidence="1">
    <location>
        <begin position="1"/>
        <end position="44"/>
    </location>
</feature>
<proteinExistence type="predicted"/>
<gene>
    <name evidence="2" type="ORF">L292_0718</name>
</gene>
<evidence type="ECO:0000313" key="3">
    <source>
        <dbReference type="Proteomes" id="UP000018420"/>
    </source>
</evidence>
<accession>S7WKX8</accession>
<evidence type="ECO:0000313" key="2">
    <source>
        <dbReference type="EMBL" id="EPR82507.1"/>
    </source>
</evidence>
<dbReference type="InterPro" id="IPR024973">
    <property type="entry name" value="ESPR"/>
</dbReference>
<comment type="caution">
    <text evidence="2">The sequence shown here is derived from an EMBL/GenBank/DDBJ whole genome shotgun (WGS) entry which is preliminary data.</text>
</comment>
<dbReference type="PATRIC" id="fig|1330047.3.peg.2550"/>
<sequence length="107" mass="11491">MNKVYRVIWNAALGAWVAVSELAKSHTKTKSVKASVVLISAIVGSVALPSHADLIYDSNGNIVSVNPANPSTNASVNSGETGDKIMLLLVKMRRQIMYLILILLSLQ</sequence>
<dbReference type="AlphaFoldDB" id="S7WKX8"/>